<dbReference type="GO" id="GO:0051301">
    <property type="term" value="P:cell division"/>
    <property type="evidence" value="ECO:0007669"/>
    <property type="project" value="UniProtKB-KW"/>
</dbReference>
<dbReference type="PANTHER" id="PTHR21650">
    <property type="entry name" value="MEMBRALIN/KINETOCHORE PROTEIN NUF2"/>
    <property type="match status" value="1"/>
</dbReference>
<evidence type="ECO:0000256" key="4">
    <source>
        <dbReference type="ARBA" id="ARBA00005498"/>
    </source>
</evidence>
<evidence type="ECO:0000313" key="19">
    <source>
        <dbReference type="EMBL" id="OBR02276.1"/>
    </source>
</evidence>
<keyword evidence="20" id="KW-1185">Reference proteome</keyword>
<evidence type="ECO:0000259" key="17">
    <source>
        <dbReference type="Pfam" id="PF03800"/>
    </source>
</evidence>
<feature type="domain" description="Kinetochore protein Nuf2 N-terminal" evidence="17">
    <location>
        <begin position="27"/>
        <end position="167"/>
    </location>
</feature>
<protein>
    <recommendedName>
        <fullName evidence="5">Probable kinetochore protein NUF2</fullName>
    </recommendedName>
    <alternativeName>
        <fullName evidence="14">Probable kinetochore protein nuf2</fullName>
    </alternativeName>
</protein>
<evidence type="ECO:0000256" key="3">
    <source>
        <dbReference type="ARBA" id="ARBA00004629"/>
    </source>
</evidence>
<evidence type="ECO:0000259" key="18">
    <source>
        <dbReference type="Pfam" id="PF18595"/>
    </source>
</evidence>
<feature type="compositionally biased region" description="Polar residues" evidence="16">
    <location>
        <begin position="1"/>
        <end position="17"/>
    </location>
</feature>
<evidence type="ECO:0000256" key="5">
    <source>
        <dbReference type="ARBA" id="ARBA00017594"/>
    </source>
</evidence>
<keyword evidence="12" id="KW-0131">Cell cycle</keyword>
<dbReference type="InterPro" id="IPR038275">
    <property type="entry name" value="Nuf2_N_sf"/>
</dbReference>
<evidence type="ECO:0000256" key="14">
    <source>
        <dbReference type="ARBA" id="ARBA00072418"/>
    </source>
</evidence>
<evidence type="ECO:0000256" key="12">
    <source>
        <dbReference type="ARBA" id="ARBA00023306"/>
    </source>
</evidence>
<dbReference type="GeneID" id="28872583"/>
<name>A0A1B7XR96_COLHI</name>
<evidence type="ECO:0000256" key="6">
    <source>
        <dbReference type="ARBA" id="ARBA00022454"/>
    </source>
</evidence>
<evidence type="ECO:0000256" key="1">
    <source>
        <dbReference type="ARBA" id="ARBA00002772"/>
    </source>
</evidence>
<evidence type="ECO:0000256" key="15">
    <source>
        <dbReference type="SAM" id="Coils"/>
    </source>
</evidence>
<evidence type="ECO:0000256" key="11">
    <source>
        <dbReference type="ARBA" id="ARBA00023242"/>
    </source>
</evidence>
<keyword evidence="9" id="KW-0995">Kinetochore</keyword>
<reference evidence="20" key="1">
    <citation type="journal article" date="2017" name="BMC Genomics">
        <title>Gapless genome assembly of Colletotrichum higginsianum reveals chromosome structure and association of transposable elements with secondary metabolite gene clusters.</title>
        <authorList>
            <person name="Dallery J.-F."/>
            <person name="Lapalu N."/>
            <person name="Zampounis A."/>
            <person name="Pigne S."/>
            <person name="Luyten I."/>
            <person name="Amselem J."/>
            <person name="Wittenberg A.H.J."/>
            <person name="Zhou S."/>
            <person name="de Queiroz M.V."/>
            <person name="Robin G.P."/>
            <person name="Auger A."/>
            <person name="Hainaut M."/>
            <person name="Henrissat B."/>
            <person name="Kim K.-T."/>
            <person name="Lee Y.-H."/>
            <person name="Lespinet O."/>
            <person name="Schwartz D.C."/>
            <person name="Thon M.R."/>
            <person name="O'Connell R.J."/>
        </authorList>
    </citation>
    <scope>NUCLEOTIDE SEQUENCE [LARGE SCALE GENOMIC DNA]</scope>
    <source>
        <strain evidence="20">IMI 349063</strain>
    </source>
</reference>
<feature type="region of interest" description="Disordered" evidence="16">
    <location>
        <begin position="1"/>
        <end position="23"/>
    </location>
</feature>
<comment type="caution">
    <text evidence="19">The sequence shown here is derived from an EMBL/GenBank/DDBJ whole genome shotgun (WGS) entry which is preliminary data.</text>
</comment>
<comment type="similarity">
    <text evidence="4">Belongs to the NUF2 family.</text>
</comment>
<sequence length="461" mass="53630">MSYNPRMSIIPPTQTQSRTRKKEDEADAFMRLPDKEIVGCITDIGIPFTVADLQKPNPLQVQMIFEWFAELLLNATRDTVEPAMRAAAEDICGEYSDVVPPDTRNLMGFYVSLRGLLAECGVQDFSFNDLYKPSYDRLVKIFSYLINFVRFRESQTSVIDEHFNRAETTKSRIESLYSENQEMESRLVDMKRNRKAMEAQVREKTTRNEELKQRLLELRRNQERVAARLEDAKVKKTELTTALEEKTAQKLGMKQDCTKLRPYVMQSPSTLQATLTELSNTLNSEKAHIEALDRRSRALQTSADSFSVVSTDVASCIKVLDEIGVELAKEEEENLKNVKQRDALSERGNNVREVERTEALLQRQLLKWNERTEKLREQSSTKAQEAKEKMEELRAVHRKLTEERTDKGKDIERRRVRIEQTEKKMLDLKENIENEIHSAYDEFLKMDSHIKLYITEMEQAL</sequence>
<keyword evidence="11" id="KW-0539">Nucleus</keyword>
<proteinExistence type="inferred from homology"/>
<organism evidence="19 20">
    <name type="scientific">Colletotrichum higginsianum (strain IMI 349063)</name>
    <name type="common">Crucifer anthracnose fungus</name>
    <dbReference type="NCBI Taxonomy" id="759273"/>
    <lineage>
        <taxon>Eukaryota</taxon>
        <taxon>Fungi</taxon>
        <taxon>Dikarya</taxon>
        <taxon>Ascomycota</taxon>
        <taxon>Pezizomycotina</taxon>
        <taxon>Sordariomycetes</taxon>
        <taxon>Hypocreomycetidae</taxon>
        <taxon>Glomerellales</taxon>
        <taxon>Glomerellaceae</taxon>
        <taxon>Colletotrichum</taxon>
        <taxon>Colletotrichum destructivum species complex</taxon>
    </lineage>
</organism>
<dbReference type="GO" id="GO:0044877">
    <property type="term" value="F:protein-containing complex binding"/>
    <property type="evidence" value="ECO:0007669"/>
    <property type="project" value="TreeGrafter"/>
</dbReference>
<dbReference type="OrthoDB" id="8194677at2759"/>
<dbReference type="GO" id="GO:0031262">
    <property type="term" value="C:Ndc80 complex"/>
    <property type="evidence" value="ECO:0007669"/>
    <property type="project" value="InterPro"/>
</dbReference>
<evidence type="ECO:0000256" key="10">
    <source>
        <dbReference type="ARBA" id="ARBA00023054"/>
    </source>
</evidence>
<dbReference type="Pfam" id="PF18595">
    <property type="entry name" value="Nuf2_DHR10-like"/>
    <property type="match status" value="1"/>
</dbReference>
<keyword evidence="8" id="KW-0498">Mitosis</keyword>
<feature type="coiled-coil region" evidence="15">
    <location>
        <begin position="166"/>
        <end position="249"/>
    </location>
</feature>
<dbReference type="RefSeq" id="XP_018150794.1">
    <property type="nucleotide sequence ID" value="XM_018308476.1"/>
</dbReference>
<dbReference type="Gene3D" id="1.10.418.60">
    <property type="entry name" value="Ncd80 complex, Nuf2 subunit"/>
    <property type="match status" value="1"/>
</dbReference>
<evidence type="ECO:0000256" key="9">
    <source>
        <dbReference type="ARBA" id="ARBA00022838"/>
    </source>
</evidence>
<feature type="coiled-coil region" evidence="15">
    <location>
        <begin position="351"/>
        <end position="438"/>
    </location>
</feature>
<keyword evidence="7" id="KW-0132">Cell division</keyword>
<comment type="subcellular location">
    <subcellularLocation>
        <location evidence="3">Chromosome</location>
        <location evidence="3">Centromere</location>
        <location evidence="3">Kinetochore</location>
    </subcellularLocation>
    <subcellularLocation>
        <location evidence="2">Nucleus</location>
    </subcellularLocation>
</comment>
<evidence type="ECO:0000313" key="20">
    <source>
        <dbReference type="Proteomes" id="UP000092177"/>
    </source>
</evidence>
<keyword evidence="10 15" id="KW-0175">Coiled coil</keyword>
<dbReference type="GO" id="GO:0005634">
    <property type="term" value="C:nucleus"/>
    <property type="evidence" value="ECO:0007669"/>
    <property type="project" value="UniProtKB-SubCell"/>
</dbReference>
<dbReference type="Proteomes" id="UP000092177">
    <property type="component" value="Chromosome 10"/>
</dbReference>
<dbReference type="GO" id="GO:0051315">
    <property type="term" value="P:attachment of mitotic spindle microtubules to kinetochore"/>
    <property type="evidence" value="ECO:0007669"/>
    <property type="project" value="TreeGrafter"/>
</dbReference>
<dbReference type="InterPro" id="IPR041112">
    <property type="entry name" value="Nuf2_DHR10-like"/>
</dbReference>
<dbReference type="GO" id="GO:0051383">
    <property type="term" value="P:kinetochore organization"/>
    <property type="evidence" value="ECO:0007669"/>
    <property type="project" value="TreeGrafter"/>
</dbReference>
<evidence type="ECO:0000256" key="13">
    <source>
        <dbReference type="ARBA" id="ARBA00023328"/>
    </source>
</evidence>
<evidence type="ECO:0000256" key="8">
    <source>
        <dbReference type="ARBA" id="ARBA00022776"/>
    </source>
</evidence>
<gene>
    <name evidence="19" type="ORF">CH63R_13502</name>
</gene>
<evidence type="ECO:0000256" key="2">
    <source>
        <dbReference type="ARBA" id="ARBA00004123"/>
    </source>
</evidence>
<dbReference type="AlphaFoldDB" id="A0A1B7XR96"/>
<accession>A0A1B7XR96</accession>
<dbReference type="EMBL" id="LTAN01000010">
    <property type="protein sequence ID" value="OBR02276.1"/>
    <property type="molecule type" value="Genomic_DNA"/>
</dbReference>
<evidence type="ECO:0000256" key="16">
    <source>
        <dbReference type="SAM" id="MobiDB-lite"/>
    </source>
</evidence>
<feature type="domain" description="Nuf2 DHR10-like" evidence="18">
    <location>
        <begin position="279"/>
        <end position="395"/>
    </location>
</feature>
<dbReference type="GO" id="GO:0007052">
    <property type="term" value="P:mitotic spindle organization"/>
    <property type="evidence" value="ECO:0007669"/>
    <property type="project" value="TreeGrafter"/>
</dbReference>
<keyword evidence="13" id="KW-0137">Centromere</keyword>
<dbReference type="InterPro" id="IPR005549">
    <property type="entry name" value="Kinetochore_Nuf2_N"/>
</dbReference>
<comment type="function">
    <text evidence="1">Acts as a component of the essential kinetochore-associated NDC80 complex, which is required for chromosome segregation and spindle checkpoint activity.</text>
</comment>
<dbReference type="Pfam" id="PF03800">
    <property type="entry name" value="Nuf2"/>
    <property type="match status" value="1"/>
</dbReference>
<dbReference type="GO" id="GO:0045132">
    <property type="term" value="P:meiotic chromosome segregation"/>
    <property type="evidence" value="ECO:0007669"/>
    <property type="project" value="TreeGrafter"/>
</dbReference>
<dbReference type="PANTHER" id="PTHR21650:SF2">
    <property type="entry name" value="KINETOCHORE PROTEIN NUF2"/>
    <property type="match status" value="1"/>
</dbReference>
<keyword evidence="6" id="KW-0158">Chromosome</keyword>
<dbReference type="FunFam" id="1.10.418.60:FF:000003">
    <property type="entry name" value="Probable kinetochore protein nuf2"/>
    <property type="match status" value="1"/>
</dbReference>
<evidence type="ECO:0000256" key="7">
    <source>
        <dbReference type="ARBA" id="ARBA00022618"/>
    </source>
</evidence>
<dbReference type="VEuPathDB" id="FungiDB:CH63R_13502"/>
<dbReference type="KEGG" id="chig:CH63R_13502"/>